<dbReference type="SMART" id="SM00220">
    <property type="entry name" value="S_TKc"/>
    <property type="match status" value="1"/>
</dbReference>
<dbReference type="PROSITE" id="PS00108">
    <property type="entry name" value="PROTEIN_KINASE_ST"/>
    <property type="match status" value="1"/>
</dbReference>
<dbReference type="AlphaFoldDB" id="A0A8S1QDP8"/>
<dbReference type="PROSITE" id="PS50011">
    <property type="entry name" value="PROTEIN_KINASE_DOM"/>
    <property type="match status" value="1"/>
</dbReference>
<keyword evidence="8" id="KW-1185">Reference proteome</keyword>
<dbReference type="InterPro" id="IPR008271">
    <property type="entry name" value="Ser/Thr_kinase_AS"/>
</dbReference>
<evidence type="ECO:0000256" key="1">
    <source>
        <dbReference type="ARBA" id="ARBA00022527"/>
    </source>
</evidence>
<dbReference type="InterPro" id="IPR000719">
    <property type="entry name" value="Prot_kinase_dom"/>
</dbReference>
<dbReference type="Proteomes" id="UP000692954">
    <property type="component" value="Unassembled WGS sequence"/>
</dbReference>
<organism evidence="7 8">
    <name type="scientific">Paramecium sonneborni</name>
    <dbReference type="NCBI Taxonomy" id="65129"/>
    <lineage>
        <taxon>Eukaryota</taxon>
        <taxon>Sar</taxon>
        <taxon>Alveolata</taxon>
        <taxon>Ciliophora</taxon>
        <taxon>Intramacronucleata</taxon>
        <taxon>Oligohymenophorea</taxon>
        <taxon>Peniculida</taxon>
        <taxon>Parameciidae</taxon>
        <taxon>Paramecium</taxon>
    </lineage>
</organism>
<evidence type="ECO:0000256" key="3">
    <source>
        <dbReference type="ARBA" id="ARBA00022741"/>
    </source>
</evidence>
<evidence type="ECO:0000313" key="7">
    <source>
        <dbReference type="EMBL" id="CAD8114009.1"/>
    </source>
</evidence>
<comment type="caution">
    <text evidence="7">The sequence shown here is derived from an EMBL/GenBank/DDBJ whole genome shotgun (WGS) entry which is preliminary data.</text>
</comment>
<name>A0A8S1QDP8_9CILI</name>
<evidence type="ECO:0000256" key="5">
    <source>
        <dbReference type="ARBA" id="ARBA00022840"/>
    </source>
</evidence>
<evidence type="ECO:0000313" key="8">
    <source>
        <dbReference type="Proteomes" id="UP000692954"/>
    </source>
</evidence>
<evidence type="ECO:0000259" key="6">
    <source>
        <dbReference type="PROSITE" id="PS50011"/>
    </source>
</evidence>
<evidence type="ECO:0000256" key="2">
    <source>
        <dbReference type="ARBA" id="ARBA00022679"/>
    </source>
</evidence>
<dbReference type="PANTHER" id="PTHR24353">
    <property type="entry name" value="CYCLIC NUCLEOTIDE-DEPENDENT PROTEIN KINASE"/>
    <property type="match status" value="1"/>
</dbReference>
<evidence type="ECO:0000256" key="4">
    <source>
        <dbReference type="ARBA" id="ARBA00022777"/>
    </source>
</evidence>
<dbReference type="GO" id="GO:0005524">
    <property type="term" value="F:ATP binding"/>
    <property type="evidence" value="ECO:0007669"/>
    <property type="project" value="UniProtKB-KW"/>
</dbReference>
<keyword evidence="2" id="KW-0808">Transferase</keyword>
<protein>
    <recommendedName>
        <fullName evidence="6">Protein kinase domain-containing protein</fullName>
    </recommendedName>
</protein>
<dbReference type="EMBL" id="CAJJDN010000104">
    <property type="protein sequence ID" value="CAD8114009.1"/>
    <property type="molecule type" value="Genomic_DNA"/>
</dbReference>
<keyword evidence="1" id="KW-0723">Serine/threonine-protein kinase</keyword>
<dbReference type="GO" id="GO:0005952">
    <property type="term" value="C:cAMP-dependent protein kinase complex"/>
    <property type="evidence" value="ECO:0007669"/>
    <property type="project" value="TreeGrafter"/>
</dbReference>
<keyword evidence="4" id="KW-0418">Kinase</keyword>
<dbReference type="GO" id="GO:0004691">
    <property type="term" value="F:cAMP-dependent protein kinase activity"/>
    <property type="evidence" value="ECO:0007669"/>
    <property type="project" value="TreeGrafter"/>
</dbReference>
<gene>
    <name evidence="7" type="ORF">PSON_ATCC_30995.1.T1040201</name>
</gene>
<feature type="domain" description="Protein kinase" evidence="6">
    <location>
        <begin position="4"/>
        <end position="251"/>
    </location>
</feature>
<dbReference type="Pfam" id="PF00069">
    <property type="entry name" value="Pkinase"/>
    <property type="match status" value="1"/>
</dbReference>
<dbReference type="PANTHER" id="PTHR24353:SF37">
    <property type="entry name" value="CAMP-DEPENDENT PROTEIN KINASE CATALYTIC SUBUNIT PRKX"/>
    <property type="match status" value="1"/>
</dbReference>
<reference evidence="7" key="1">
    <citation type="submission" date="2021-01" db="EMBL/GenBank/DDBJ databases">
        <authorList>
            <consortium name="Genoscope - CEA"/>
            <person name="William W."/>
        </authorList>
    </citation>
    <scope>NUCLEOTIDE SEQUENCE</scope>
</reference>
<sequence length="270" mass="31508">MSGYGFVRKLGEGEQGQVVEVINYRDQKNYAAKQISLNLFSEKLFQRLQQLNHPNIVKVFEYEISNNSAYYLMELLHEQSLYKYIRNHQLELEAIQFYSAQVLLALDYLHKNDVIYRDLKSENLLLMKNGFLKLVDFDLSKLVKHPQKTNTLCGSPGFMAPEAIQGQGYNNSVDYWSFGILLYEFSTGDLPFKGKTPYEVYQAILNEKVEFPNCIDKSVKSLIQQLLTKNPLNRMKKVKNFEYILKESEIYSSLDINDLYNQKLLAPYYP</sequence>
<keyword evidence="5" id="KW-0067">ATP-binding</keyword>
<proteinExistence type="predicted"/>
<keyword evidence="3" id="KW-0547">Nucleotide-binding</keyword>
<accession>A0A8S1QDP8</accession>
<dbReference type="OrthoDB" id="289380at2759"/>